<evidence type="ECO:0000313" key="1">
    <source>
        <dbReference type="EMBL" id="KZS43381.1"/>
    </source>
</evidence>
<name>A0A163DQV1_9BACL</name>
<sequence length="101" mass="11631">MLDLPSCTSPTATTCLHCENAIPKIYILISIHHELDRLIVSIKNTKYPAVRVRDRKFLFQILDLLSQAIQQFGKTYVQTFIDLNNLKEKMIAIQNLISEEV</sequence>
<dbReference type="Proteomes" id="UP000076796">
    <property type="component" value="Unassembled WGS sequence"/>
</dbReference>
<comment type="caution">
    <text evidence="1">The sequence shown here is derived from an EMBL/GenBank/DDBJ whole genome shotgun (WGS) entry which is preliminary data.</text>
</comment>
<proteinExistence type="predicted"/>
<dbReference type="AlphaFoldDB" id="A0A163DQV1"/>
<gene>
    <name evidence="1" type="ORF">AWU65_25035</name>
</gene>
<keyword evidence="2" id="KW-1185">Reference proteome</keyword>
<accession>A0A163DQV1</accession>
<protein>
    <submittedName>
        <fullName evidence="1">Uncharacterized protein</fullName>
    </submittedName>
</protein>
<reference evidence="1" key="1">
    <citation type="journal article" date="2016" name="Genome Announc.">
        <title>Draft genomes of two strains of Paenibacillus glucanolyticus with capability to degrade lignocellulose.</title>
        <authorList>
            <person name="Mathews S.L."/>
            <person name="Pawlak J."/>
            <person name="Grunden A.M."/>
        </authorList>
    </citation>
    <scope>NUCLEOTIDE SEQUENCE [LARGE SCALE GENOMIC DNA]</scope>
    <source>
        <strain evidence="1">SLM1</strain>
    </source>
</reference>
<organism evidence="1 2">
    <name type="scientific">Paenibacillus glucanolyticus</name>
    <dbReference type="NCBI Taxonomy" id="59843"/>
    <lineage>
        <taxon>Bacteria</taxon>
        <taxon>Bacillati</taxon>
        <taxon>Bacillota</taxon>
        <taxon>Bacilli</taxon>
        <taxon>Bacillales</taxon>
        <taxon>Paenibacillaceae</taxon>
        <taxon>Paenibacillus</taxon>
    </lineage>
</organism>
<dbReference type="EMBL" id="LWMH01000002">
    <property type="protein sequence ID" value="KZS43381.1"/>
    <property type="molecule type" value="Genomic_DNA"/>
</dbReference>
<evidence type="ECO:0000313" key="2">
    <source>
        <dbReference type="Proteomes" id="UP000076796"/>
    </source>
</evidence>